<reference evidence="2" key="1">
    <citation type="submission" date="2020-04" db="EMBL/GenBank/DDBJ databases">
        <authorList>
            <person name="Alioto T."/>
            <person name="Alioto T."/>
            <person name="Gomez Garrido J."/>
        </authorList>
    </citation>
    <scope>NUCLEOTIDE SEQUENCE</scope>
    <source>
        <strain evidence="2">A484AB</strain>
    </source>
</reference>
<comment type="caution">
    <text evidence="2">The sequence shown here is derived from an EMBL/GenBank/DDBJ whole genome shotgun (WGS) entry which is preliminary data.</text>
</comment>
<accession>A0A6S7FZE5</accession>
<organism evidence="2 3">
    <name type="scientific">Paramuricea clavata</name>
    <name type="common">Red gorgonian</name>
    <name type="synonym">Violescent sea-whip</name>
    <dbReference type="NCBI Taxonomy" id="317549"/>
    <lineage>
        <taxon>Eukaryota</taxon>
        <taxon>Metazoa</taxon>
        <taxon>Cnidaria</taxon>
        <taxon>Anthozoa</taxon>
        <taxon>Octocorallia</taxon>
        <taxon>Malacalcyonacea</taxon>
        <taxon>Plexauridae</taxon>
        <taxon>Paramuricea</taxon>
    </lineage>
</organism>
<dbReference type="Proteomes" id="UP001152795">
    <property type="component" value="Unassembled WGS sequence"/>
</dbReference>
<dbReference type="OrthoDB" id="6015349at2759"/>
<sequence length="500" mass="57482">MAFVRFVAVLSVLFWSLYFRSGSKCTENQAQAKSNSFRSDKIDAYNNKFPQYSRICLDDVSAAYKWQWRSLQSLGIVTGITISDVHLDKSLRYDTKIREKILSKRQVWQPEGIKIPIYWQRITTHGYVYKRKWLNNRVSYYSNSSATFNTAVMSIDRSGDVHPHPGPIARTNIDNDHGESNGRIPDWNAFKSLKRRIKCAIRQAETDYFNKEILSNKNCRGAIWKTIRRAIPKSSSQQLTYTKDTVSLSNQFNVFFTCVGQQAATSSRKLAVEHGLQASESVLPVPYPEDELFYFRPVTCEEVNKVILSMPNNKAPGYDKVPVKVIKNCRPEISDTVTTLINLSFESNTFPREWKKAVVIPHLKEGDHEEADNNRPISLLPVLSKIAERLALIQFTEYLVQKQRLTNHQSENRKLHSTETISLLITDHIFRAMDEKKISAMVLIDLSKAFDRICHERLLQRLQNVGASSSSVDWFQSYLSDRYQVTRIGQSTSTPLLVKH</sequence>
<name>A0A6S7FZE5_PARCT</name>
<dbReference type="EMBL" id="CACRXK020000572">
    <property type="protein sequence ID" value="CAB3983083.1"/>
    <property type="molecule type" value="Genomic_DNA"/>
</dbReference>
<keyword evidence="3" id="KW-1185">Reference proteome</keyword>
<evidence type="ECO:0000313" key="2">
    <source>
        <dbReference type="EMBL" id="CAB3983083.1"/>
    </source>
</evidence>
<evidence type="ECO:0000259" key="1">
    <source>
        <dbReference type="Pfam" id="PF00078"/>
    </source>
</evidence>
<gene>
    <name evidence="2" type="ORF">PACLA_8A020089</name>
</gene>
<protein>
    <recommendedName>
        <fullName evidence="1">Reverse transcriptase domain-containing protein</fullName>
    </recommendedName>
</protein>
<feature type="domain" description="Reverse transcriptase" evidence="1">
    <location>
        <begin position="371"/>
        <end position="485"/>
    </location>
</feature>
<dbReference type="AlphaFoldDB" id="A0A6S7FZE5"/>
<dbReference type="SUPFAM" id="SSF56672">
    <property type="entry name" value="DNA/RNA polymerases"/>
    <property type="match status" value="1"/>
</dbReference>
<dbReference type="PANTHER" id="PTHR19446">
    <property type="entry name" value="REVERSE TRANSCRIPTASES"/>
    <property type="match status" value="1"/>
</dbReference>
<dbReference type="InterPro" id="IPR043502">
    <property type="entry name" value="DNA/RNA_pol_sf"/>
</dbReference>
<dbReference type="Pfam" id="PF00078">
    <property type="entry name" value="RVT_1"/>
    <property type="match status" value="1"/>
</dbReference>
<proteinExistence type="predicted"/>
<dbReference type="InterPro" id="IPR000477">
    <property type="entry name" value="RT_dom"/>
</dbReference>
<evidence type="ECO:0000313" key="3">
    <source>
        <dbReference type="Proteomes" id="UP001152795"/>
    </source>
</evidence>